<comment type="caution">
    <text evidence="1">The sequence shown here is derived from an EMBL/GenBank/DDBJ whole genome shotgun (WGS) entry which is preliminary data.</text>
</comment>
<sequence length="244" mass="28232">MEKAHQTRHRDIVKQLHKRVENLYTEFISIAHLHDLGIQASQVTLGETGIFNFSPCFFEPQQPGLFDRYPIDPNGEREIPILDDRPSWDRCLKGVLASDEGSRVDEEKVFEYARSGYEDEVRMIRPDDSSRRSDETQLYMDAVISASKLGTDKKYFTLEDLKPKIKRETRRRMGLRCLLGGGIIWRTEDCREDIKMEDPVPHAVLTNWVEFDASLAEDCLTLFELKSIVRFYCKTVSPKNLGKA</sequence>
<accession>A0A3A2ZAP4</accession>
<organism evidence="1 2">
    <name type="scientific">Aspergillus sclerotialis</name>
    <dbReference type="NCBI Taxonomy" id="2070753"/>
    <lineage>
        <taxon>Eukaryota</taxon>
        <taxon>Fungi</taxon>
        <taxon>Dikarya</taxon>
        <taxon>Ascomycota</taxon>
        <taxon>Pezizomycotina</taxon>
        <taxon>Eurotiomycetes</taxon>
        <taxon>Eurotiomycetidae</taxon>
        <taxon>Eurotiales</taxon>
        <taxon>Aspergillaceae</taxon>
        <taxon>Aspergillus</taxon>
        <taxon>Aspergillus subgen. Polypaecilum</taxon>
    </lineage>
</organism>
<dbReference type="AlphaFoldDB" id="A0A3A2ZAP4"/>
<name>A0A3A2ZAP4_9EURO</name>
<evidence type="ECO:0000313" key="1">
    <source>
        <dbReference type="EMBL" id="RJE20208.1"/>
    </source>
</evidence>
<keyword evidence="2" id="KW-1185">Reference proteome</keyword>
<evidence type="ECO:0000313" key="2">
    <source>
        <dbReference type="Proteomes" id="UP000266188"/>
    </source>
</evidence>
<proteinExistence type="predicted"/>
<dbReference type="STRING" id="2070753.A0A3A2ZAP4"/>
<protein>
    <submittedName>
        <fullName evidence="1">Uncharacterized protein</fullName>
    </submittedName>
</protein>
<dbReference type="EMBL" id="MVGC01000328">
    <property type="protein sequence ID" value="RJE20208.1"/>
    <property type="molecule type" value="Genomic_DNA"/>
</dbReference>
<reference evidence="2" key="1">
    <citation type="submission" date="2017-02" db="EMBL/GenBank/DDBJ databases">
        <authorList>
            <person name="Tafer H."/>
            <person name="Lopandic K."/>
        </authorList>
    </citation>
    <scope>NUCLEOTIDE SEQUENCE [LARGE SCALE GENOMIC DNA]</scope>
    <source>
        <strain evidence="2">CBS 366.77</strain>
    </source>
</reference>
<dbReference type="Proteomes" id="UP000266188">
    <property type="component" value="Unassembled WGS sequence"/>
</dbReference>
<gene>
    <name evidence="1" type="ORF">PHISCL_07447</name>
</gene>
<dbReference type="OrthoDB" id="4453902at2759"/>